<feature type="region of interest" description="Disordered" evidence="1">
    <location>
        <begin position="102"/>
        <end position="202"/>
    </location>
</feature>
<dbReference type="EMBL" id="CAJMWR010000583">
    <property type="protein sequence ID" value="CAE6388404.1"/>
    <property type="molecule type" value="Genomic_DNA"/>
</dbReference>
<comment type="caution">
    <text evidence="2">The sequence shown here is derived from an EMBL/GenBank/DDBJ whole genome shotgun (WGS) entry which is preliminary data.</text>
</comment>
<feature type="compositionally biased region" description="Basic and acidic residues" evidence="1">
    <location>
        <begin position="170"/>
        <end position="179"/>
    </location>
</feature>
<organism evidence="2 3">
    <name type="scientific">Rhizoctonia solani</name>
    <dbReference type="NCBI Taxonomy" id="456999"/>
    <lineage>
        <taxon>Eukaryota</taxon>
        <taxon>Fungi</taxon>
        <taxon>Dikarya</taxon>
        <taxon>Basidiomycota</taxon>
        <taxon>Agaricomycotina</taxon>
        <taxon>Agaricomycetes</taxon>
        <taxon>Cantharellales</taxon>
        <taxon>Ceratobasidiaceae</taxon>
        <taxon>Rhizoctonia</taxon>
    </lineage>
</organism>
<feature type="compositionally biased region" description="Polar residues" evidence="1">
    <location>
        <begin position="134"/>
        <end position="151"/>
    </location>
</feature>
<sequence>MALDGLAHKALVLYHPQTLDLKPGQKLTYKNYGSQKQTQINNYMYKHHKFLYHFCNESGDDSWAIDAMCAGYLASNSAYTRSSKNAKAALFLKCNASDPNSKGLDEDLDIGGEDQGRDKDESGKEDDYNLNAHCYNNTQTASKPQPASCSLKQPHPSYGATQPTKKARHLTCDEGNDKDNNEDDKDWLSSQPPTLPPKPTTTNICKANKVVEREQACNKALGASWDQAGAKATADPLGPRKGKGKERKDCPLIPRPKPICCKEANVEDNNKDNKDNKPVQQIYKSIWHVNSMLSLPDTDPKPVQQLAQQVPKSICQVNSTPSSSDANPKPVAEPKKGISSCTKGVKAAEKDMKPKKTLQEPKEVSNNKGKGEREEPQSRKKRHLAPKQLEDKVEELEPLPPSLIPQITKELAESQKQKTAKPLANGPKASLSNKVTTQSTGETAQELINTGKACAVGTLKIKLPVPPSDCSLCKHT</sequence>
<accession>A0A8H2WK47</accession>
<name>A0A8H2WK47_9AGAM</name>
<feature type="region of interest" description="Disordered" evidence="1">
    <location>
        <begin position="230"/>
        <end position="249"/>
    </location>
</feature>
<feature type="compositionally biased region" description="Basic and acidic residues" evidence="1">
    <location>
        <begin position="114"/>
        <end position="127"/>
    </location>
</feature>
<gene>
    <name evidence="2" type="ORF">RDB_LOCUS28894</name>
</gene>
<evidence type="ECO:0000256" key="1">
    <source>
        <dbReference type="SAM" id="MobiDB-lite"/>
    </source>
</evidence>
<dbReference type="Proteomes" id="UP000663840">
    <property type="component" value="Unassembled WGS sequence"/>
</dbReference>
<evidence type="ECO:0000313" key="3">
    <source>
        <dbReference type="Proteomes" id="UP000663840"/>
    </source>
</evidence>
<reference evidence="2" key="1">
    <citation type="submission" date="2021-01" db="EMBL/GenBank/DDBJ databases">
        <authorList>
            <person name="Kaushik A."/>
        </authorList>
    </citation>
    <scope>NUCLEOTIDE SEQUENCE</scope>
    <source>
        <strain evidence="2">AG1-1A</strain>
    </source>
</reference>
<feature type="compositionally biased region" description="Basic and acidic residues" evidence="1">
    <location>
        <begin position="346"/>
        <end position="378"/>
    </location>
</feature>
<feature type="compositionally biased region" description="Polar residues" evidence="1">
    <location>
        <begin position="305"/>
        <end position="326"/>
    </location>
</feature>
<evidence type="ECO:0000313" key="2">
    <source>
        <dbReference type="EMBL" id="CAE6388404.1"/>
    </source>
</evidence>
<proteinExistence type="predicted"/>
<feature type="region of interest" description="Disordered" evidence="1">
    <location>
        <begin position="297"/>
        <end position="438"/>
    </location>
</feature>
<protein>
    <submittedName>
        <fullName evidence="2">Uncharacterized protein</fullName>
    </submittedName>
</protein>
<dbReference type="AlphaFoldDB" id="A0A8H2WK47"/>